<accession>A0ACB9IN32</accession>
<dbReference type="Proteomes" id="UP001056120">
    <property type="component" value="Linkage Group LG08"/>
</dbReference>
<comment type="caution">
    <text evidence="1">The sequence shown here is derived from an EMBL/GenBank/DDBJ whole genome shotgun (WGS) entry which is preliminary data.</text>
</comment>
<proteinExistence type="predicted"/>
<gene>
    <name evidence="1" type="ORF">L1987_25316</name>
</gene>
<reference evidence="1 2" key="2">
    <citation type="journal article" date="2022" name="Mol. Ecol. Resour.">
        <title>The genomes of chicory, endive, great burdock and yacon provide insights into Asteraceae paleo-polyploidization history and plant inulin production.</title>
        <authorList>
            <person name="Fan W."/>
            <person name="Wang S."/>
            <person name="Wang H."/>
            <person name="Wang A."/>
            <person name="Jiang F."/>
            <person name="Liu H."/>
            <person name="Zhao H."/>
            <person name="Xu D."/>
            <person name="Zhang Y."/>
        </authorList>
    </citation>
    <scope>NUCLEOTIDE SEQUENCE [LARGE SCALE GENOMIC DNA]</scope>
    <source>
        <strain evidence="2">cv. Yunnan</strain>
        <tissue evidence="1">Leaves</tissue>
    </source>
</reference>
<dbReference type="EMBL" id="CM042025">
    <property type="protein sequence ID" value="KAI3809344.1"/>
    <property type="molecule type" value="Genomic_DNA"/>
</dbReference>
<protein>
    <submittedName>
        <fullName evidence="1">Uncharacterized protein</fullName>
    </submittedName>
</protein>
<evidence type="ECO:0000313" key="2">
    <source>
        <dbReference type="Proteomes" id="UP001056120"/>
    </source>
</evidence>
<evidence type="ECO:0000313" key="1">
    <source>
        <dbReference type="EMBL" id="KAI3809344.1"/>
    </source>
</evidence>
<organism evidence="1 2">
    <name type="scientific">Smallanthus sonchifolius</name>
    <dbReference type="NCBI Taxonomy" id="185202"/>
    <lineage>
        <taxon>Eukaryota</taxon>
        <taxon>Viridiplantae</taxon>
        <taxon>Streptophyta</taxon>
        <taxon>Embryophyta</taxon>
        <taxon>Tracheophyta</taxon>
        <taxon>Spermatophyta</taxon>
        <taxon>Magnoliopsida</taxon>
        <taxon>eudicotyledons</taxon>
        <taxon>Gunneridae</taxon>
        <taxon>Pentapetalae</taxon>
        <taxon>asterids</taxon>
        <taxon>campanulids</taxon>
        <taxon>Asterales</taxon>
        <taxon>Asteraceae</taxon>
        <taxon>Asteroideae</taxon>
        <taxon>Heliantheae alliance</taxon>
        <taxon>Millerieae</taxon>
        <taxon>Smallanthus</taxon>
    </lineage>
</organism>
<reference evidence="2" key="1">
    <citation type="journal article" date="2022" name="Mol. Ecol. Resour.">
        <title>The genomes of chicory, endive, great burdock and yacon provide insights into Asteraceae palaeo-polyploidization history and plant inulin production.</title>
        <authorList>
            <person name="Fan W."/>
            <person name="Wang S."/>
            <person name="Wang H."/>
            <person name="Wang A."/>
            <person name="Jiang F."/>
            <person name="Liu H."/>
            <person name="Zhao H."/>
            <person name="Xu D."/>
            <person name="Zhang Y."/>
        </authorList>
    </citation>
    <scope>NUCLEOTIDE SEQUENCE [LARGE SCALE GENOMIC DNA]</scope>
    <source>
        <strain evidence="2">cv. Yunnan</strain>
    </source>
</reference>
<sequence>MYSWNRFYVLKLLNYQLVCYQLSEKYINFHMVQLLIALHDSMNDLSKRSPPWAANNDQIDDIGRSELEHSDIICP</sequence>
<name>A0ACB9IN32_9ASTR</name>
<keyword evidence="2" id="KW-1185">Reference proteome</keyword>